<comment type="caution">
    <text evidence="1">The sequence shown here is derived from an EMBL/GenBank/DDBJ whole genome shotgun (WGS) entry which is preliminary data.</text>
</comment>
<reference evidence="1 2" key="1">
    <citation type="journal article" date="2024" name="Proc. Natl. Acad. Sci. U.S.A.">
        <title>The evolutionary genomics of adaptation to stress in wild rhizobium bacteria.</title>
        <authorList>
            <person name="Kehlet-Delgado H."/>
            <person name="Montoya A.P."/>
            <person name="Jensen K.T."/>
            <person name="Wendlandt C.E."/>
            <person name="Dexheimer C."/>
            <person name="Roberts M."/>
            <person name="Torres Martinez L."/>
            <person name="Friesen M.L."/>
            <person name="Griffitts J.S."/>
            <person name="Porter S.S."/>
        </authorList>
    </citation>
    <scope>NUCLEOTIDE SEQUENCE [LARGE SCALE GENOMIC DNA]</scope>
    <source>
        <strain evidence="1 2">M0468</strain>
    </source>
</reference>
<accession>A0ACC6SRR5</accession>
<sequence>MSVSVRIWGALAIILASMGGEAQASSLVFPGAPAATPSILALKAADGKASDVVSVIALGEPDVTYEKVAAIPDKTEATHSFAQSPMIIRGGVVGGAFSTPVQAKAPAAATAPATPTAPATATASAAPAPAAHGKAAAPAAAVQPPPAHQPASGAGKVK</sequence>
<name>A0ACC6SRR5_9HYPH</name>
<organism evidence="1 2">
    <name type="scientific">Mesorhizobium australicum</name>
    <dbReference type="NCBI Taxonomy" id="536018"/>
    <lineage>
        <taxon>Bacteria</taxon>
        <taxon>Pseudomonadati</taxon>
        <taxon>Pseudomonadota</taxon>
        <taxon>Alphaproteobacteria</taxon>
        <taxon>Hyphomicrobiales</taxon>
        <taxon>Phyllobacteriaceae</taxon>
        <taxon>Mesorhizobium</taxon>
    </lineage>
</organism>
<proteinExistence type="predicted"/>
<evidence type="ECO:0000313" key="1">
    <source>
        <dbReference type="EMBL" id="MER9282419.1"/>
    </source>
</evidence>
<evidence type="ECO:0000313" key="2">
    <source>
        <dbReference type="Proteomes" id="UP001480082"/>
    </source>
</evidence>
<gene>
    <name evidence="1" type="ORF">NKI81_00375</name>
</gene>
<dbReference type="EMBL" id="JAMYRI010000001">
    <property type="protein sequence ID" value="MER9282419.1"/>
    <property type="molecule type" value="Genomic_DNA"/>
</dbReference>
<protein>
    <submittedName>
        <fullName evidence="1">Uncharacterized protein</fullName>
    </submittedName>
</protein>
<dbReference type="Proteomes" id="UP001480082">
    <property type="component" value="Unassembled WGS sequence"/>
</dbReference>
<keyword evidence="2" id="KW-1185">Reference proteome</keyword>